<comment type="caution">
    <text evidence="3">The sequence shown here is derived from an EMBL/GenBank/DDBJ whole genome shotgun (WGS) entry which is preliminary data.</text>
</comment>
<dbReference type="Proteomes" id="UP000555322">
    <property type="component" value="Unassembled WGS sequence"/>
</dbReference>
<gene>
    <name evidence="3" type="ORF">HLH15_08405</name>
</gene>
<keyword evidence="1" id="KW-1133">Transmembrane helix</keyword>
<organism evidence="3 4">
    <name type="scientific">Acinetobacter terrestris</name>
    <dbReference type="NCBI Taxonomy" id="2529843"/>
    <lineage>
        <taxon>Bacteria</taxon>
        <taxon>Pseudomonadati</taxon>
        <taxon>Pseudomonadota</taxon>
        <taxon>Gammaproteobacteria</taxon>
        <taxon>Moraxellales</taxon>
        <taxon>Moraxellaceae</taxon>
        <taxon>Acinetobacter</taxon>
        <taxon>Acinetobacter Taxon 24</taxon>
    </lineage>
</organism>
<name>A0ABX1UUN2_9GAMM</name>
<dbReference type="PANTHER" id="PTHR30336:SF4">
    <property type="entry name" value="ENVELOPE BIOGENESIS FACTOR ELYC"/>
    <property type="match status" value="1"/>
</dbReference>
<dbReference type="Gene3D" id="3.40.50.620">
    <property type="entry name" value="HUPs"/>
    <property type="match status" value="1"/>
</dbReference>
<feature type="transmembrane region" description="Helical" evidence="1">
    <location>
        <begin position="9"/>
        <end position="26"/>
    </location>
</feature>
<feature type="domain" description="DUF218" evidence="2">
    <location>
        <begin position="104"/>
        <end position="248"/>
    </location>
</feature>
<evidence type="ECO:0000259" key="2">
    <source>
        <dbReference type="Pfam" id="PF02698"/>
    </source>
</evidence>
<sequence length="260" mass="29670">MSEYLTRSFSFIIGSLLALDGLWLLSLDKIHLGIILPVIIGIGLILYSIFYNFIQLVINKNKLRLTLWRCAWAAFFLWLGTLLIFFAYLQYTIQHNTTAQPAAAIIVLGSGIENGQPSPTLKQRLDVAAIYAKRYPQTIMVMTGGLGFKEQITEAEVMSEYLQKHHQIDPSRILLEDQSTSTEQNLRNVQPLLKAHHITLSEPIVIATSDFHLLRAKAIAKHQGYQQILTISAPTPLYIRYNSWLREYFAFISGWLLNEY</sequence>
<protein>
    <submittedName>
        <fullName evidence="3">YdcF family protein</fullName>
    </submittedName>
</protein>
<dbReference type="RefSeq" id="WP_171536419.1">
    <property type="nucleotide sequence ID" value="NZ_JABERJ010000019.1"/>
</dbReference>
<keyword evidence="1" id="KW-0812">Transmembrane</keyword>
<keyword evidence="1" id="KW-0472">Membrane</keyword>
<dbReference type="InterPro" id="IPR051599">
    <property type="entry name" value="Cell_Envelope_Assoc"/>
</dbReference>
<dbReference type="EMBL" id="JABERJ010000019">
    <property type="protein sequence ID" value="NNH26489.1"/>
    <property type="molecule type" value="Genomic_DNA"/>
</dbReference>
<dbReference type="PANTHER" id="PTHR30336">
    <property type="entry name" value="INNER MEMBRANE PROTEIN, PROBABLE PERMEASE"/>
    <property type="match status" value="1"/>
</dbReference>
<keyword evidence="4" id="KW-1185">Reference proteome</keyword>
<proteinExistence type="predicted"/>
<evidence type="ECO:0000313" key="3">
    <source>
        <dbReference type="EMBL" id="NNH26489.1"/>
    </source>
</evidence>
<reference evidence="3 4" key="1">
    <citation type="submission" date="2020-04" db="EMBL/GenBank/DDBJ databases">
        <title>Acinetobacter Taxon 24.</title>
        <authorList>
            <person name="Nemec A."/>
            <person name="Radolfova-Krizova L."/>
            <person name="Higgins P.G."/>
            <person name="Spanelova P."/>
        </authorList>
    </citation>
    <scope>NUCLEOTIDE SEQUENCE [LARGE SCALE GENOMIC DNA]</scope>
    <source>
        <strain evidence="3 4">ANC 5084</strain>
    </source>
</reference>
<evidence type="ECO:0000313" key="4">
    <source>
        <dbReference type="Proteomes" id="UP000555322"/>
    </source>
</evidence>
<dbReference type="InterPro" id="IPR014729">
    <property type="entry name" value="Rossmann-like_a/b/a_fold"/>
</dbReference>
<feature type="transmembrane region" description="Helical" evidence="1">
    <location>
        <begin position="32"/>
        <end position="54"/>
    </location>
</feature>
<dbReference type="InterPro" id="IPR003848">
    <property type="entry name" value="DUF218"/>
</dbReference>
<dbReference type="CDD" id="cd06259">
    <property type="entry name" value="YdcF-like"/>
    <property type="match status" value="1"/>
</dbReference>
<evidence type="ECO:0000256" key="1">
    <source>
        <dbReference type="SAM" id="Phobius"/>
    </source>
</evidence>
<accession>A0ABX1UUN2</accession>
<feature type="transmembrane region" description="Helical" evidence="1">
    <location>
        <begin position="66"/>
        <end position="89"/>
    </location>
</feature>
<dbReference type="Pfam" id="PF02698">
    <property type="entry name" value="DUF218"/>
    <property type="match status" value="1"/>
</dbReference>